<reference evidence="1" key="1">
    <citation type="submission" date="2019-09" db="EMBL/GenBank/DDBJ databases">
        <title>Draft genome information of white flower Hibiscus syriacus.</title>
        <authorList>
            <person name="Kim Y.-M."/>
        </authorList>
    </citation>
    <scope>NUCLEOTIDE SEQUENCE [LARGE SCALE GENOMIC DNA]</scope>
    <source>
        <strain evidence="1">YM2019G1</strain>
    </source>
</reference>
<gene>
    <name evidence="1" type="ORF">F3Y22_tig00110882pilonHSYRG00145</name>
</gene>
<organism evidence="1 2">
    <name type="scientific">Hibiscus syriacus</name>
    <name type="common">Rose of Sharon</name>
    <dbReference type="NCBI Taxonomy" id="106335"/>
    <lineage>
        <taxon>Eukaryota</taxon>
        <taxon>Viridiplantae</taxon>
        <taxon>Streptophyta</taxon>
        <taxon>Embryophyta</taxon>
        <taxon>Tracheophyta</taxon>
        <taxon>Spermatophyta</taxon>
        <taxon>Magnoliopsida</taxon>
        <taxon>eudicotyledons</taxon>
        <taxon>Gunneridae</taxon>
        <taxon>Pentapetalae</taxon>
        <taxon>rosids</taxon>
        <taxon>malvids</taxon>
        <taxon>Malvales</taxon>
        <taxon>Malvaceae</taxon>
        <taxon>Malvoideae</taxon>
        <taxon>Hibiscus</taxon>
    </lineage>
</organism>
<keyword evidence="2" id="KW-1185">Reference proteome</keyword>
<dbReference type="Proteomes" id="UP000436088">
    <property type="component" value="Unassembled WGS sequence"/>
</dbReference>
<dbReference type="AlphaFoldDB" id="A0A6A2ZJC4"/>
<accession>A0A6A2ZJC4</accession>
<dbReference type="SUPFAM" id="SSF51971">
    <property type="entry name" value="Nucleotide-binding domain"/>
    <property type="match status" value="1"/>
</dbReference>
<comment type="caution">
    <text evidence="1">The sequence shown here is derived from an EMBL/GenBank/DDBJ whole genome shotgun (WGS) entry which is preliminary data.</text>
</comment>
<dbReference type="EMBL" id="VEPZ02001145">
    <property type="protein sequence ID" value="KAE8691760.1"/>
    <property type="molecule type" value="Genomic_DNA"/>
</dbReference>
<name>A0A6A2ZJC4_HIBSY</name>
<proteinExistence type="predicted"/>
<sequence>MAASYQLQTLSKPFSQLSIENRNPVLLNPVVEVIAAHPRLNDRKLRVAVIGGGPAGSSAAEALASGGIDVSL</sequence>
<evidence type="ECO:0000313" key="1">
    <source>
        <dbReference type="EMBL" id="KAE8691760.1"/>
    </source>
</evidence>
<protein>
    <submittedName>
        <fullName evidence="1">Uncharacterized protein</fullName>
    </submittedName>
</protein>
<dbReference type="Gene3D" id="3.40.50.720">
    <property type="entry name" value="NAD(P)-binding Rossmann-like Domain"/>
    <property type="match status" value="1"/>
</dbReference>
<evidence type="ECO:0000313" key="2">
    <source>
        <dbReference type="Proteomes" id="UP000436088"/>
    </source>
</evidence>